<gene>
    <name evidence="2" type="ORF">OMAG_002667</name>
</gene>
<keyword evidence="3" id="KW-1185">Reference proteome</keyword>
<dbReference type="Proteomes" id="UP000033428">
    <property type="component" value="Unassembled WGS sequence"/>
</dbReference>
<evidence type="ECO:0000313" key="2">
    <source>
        <dbReference type="EMBL" id="KJJ83465.1"/>
    </source>
</evidence>
<dbReference type="Pfam" id="PF01381">
    <property type="entry name" value="HTH_3"/>
    <property type="match status" value="1"/>
</dbReference>
<protein>
    <submittedName>
        <fullName evidence="2">XRE family transcriptional regulator</fullName>
    </submittedName>
</protein>
<feature type="non-terminal residue" evidence="2">
    <location>
        <position position="1"/>
    </location>
</feature>
<name>A0A0F0CPW4_9BACT</name>
<evidence type="ECO:0000313" key="3">
    <source>
        <dbReference type="Proteomes" id="UP000033428"/>
    </source>
</evidence>
<sequence length="115" mass="12752">LYIISTMTSKLNEIALRKIKKVMSQKGIKQNRLAEMIGVVPQNLNAYMKGRRNFGDKNLARIAKALEIPIESLYTDTNLLSQAVVGGIVRGGRMLPVISWEKAGLWHEAMDVVGA</sequence>
<dbReference type="PROSITE" id="PS50943">
    <property type="entry name" value="HTH_CROC1"/>
    <property type="match status" value="1"/>
</dbReference>
<organism evidence="2 3">
    <name type="scientific">Candidatus Omnitrophus magneticus</name>
    <dbReference type="NCBI Taxonomy" id="1609969"/>
    <lineage>
        <taxon>Bacteria</taxon>
        <taxon>Pseudomonadati</taxon>
        <taxon>Candidatus Omnitrophota</taxon>
        <taxon>Candidatus Omnitrophus</taxon>
    </lineage>
</organism>
<proteinExistence type="predicted"/>
<dbReference type="Gene3D" id="1.10.260.40">
    <property type="entry name" value="lambda repressor-like DNA-binding domains"/>
    <property type="match status" value="1"/>
</dbReference>
<dbReference type="InterPro" id="IPR001387">
    <property type="entry name" value="Cro/C1-type_HTH"/>
</dbReference>
<dbReference type="CDD" id="cd00093">
    <property type="entry name" value="HTH_XRE"/>
    <property type="match status" value="1"/>
</dbReference>
<dbReference type="EMBL" id="JYNY01000573">
    <property type="protein sequence ID" value="KJJ83465.1"/>
    <property type="molecule type" value="Genomic_DNA"/>
</dbReference>
<evidence type="ECO:0000259" key="1">
    <source>
        <dbReference type="PROSITE" id="PS50943"/>
    </source>
</evidence>
<dbReference type="GO" id="GO:0003677">
    <property type="term" value="F:DNA binding"/>
    <property type="evidence" value="ECO:0007669"/>
    <property type="project" value="InterPro"/>
</dbReference>
<dbReference type="SUPFAM" id="SSF47413">
    <property type="entry name" value="lambda repressor-like DNA-binding domains"/>
    <property type="match status" value="1"/>
</dbReference>
<dbReference type="InterPro" id="IPR010982">
    <property type="entry name" value="Lambda_DNA-bd_dom_sf"/>
</dbReference>
<comment type="caution">
    <text evidence="2">The sequence shown here is derived from an EMBL/GenBank/DDBJ whole genome shotgun (WGS) entry which is preliminary data.</text>
</comment>
<accession>A0A0F0CPW4</accession>
<dbReference type="SMART" id="SM00530">
    <property type="entry name" value="HTH_XRE"/>
    <property type="match status" value="1"/>
</dbReference>
<dbReference type="AlphaFoldDB" id="A0A0F0CPW4"/>
<reference evidence="2 3" key="1">
    <citation type="submission" date="2015-02" db="EMBL/GenBank/DDBJ databases">
        <title>Single-cell genomics of uncultivated deep-branching MTB reveals a conserved set of magnetosome genes.</title>
        <authorList>
            <person name="Kolinko S."/>
            <person name="Richter M."/>
            <person name="Glockner F.O."/>
            <person name="Brachmann A."/>
            <person name="Schuler D."/>
        </authorList>
    </citation>
    <scope>NUCLEOTIDE SEQUENCE [LARGE SCALE GENOMIC DNA]</scope>
    <source>
        <strain evidence="2">SKK-01</strain>
    </source>
</reference>
<feature type="domain" description="HTH cro/C1-type" evidence="1">
    <location>
        <begin position="19"/>
        <end position="73"/>
    </location>
</feature>